<feature type="chain" id="PRO_5011649237" description="Curlin associated repeat-containing protein" evidence="1">
    <location>
        <begin position="21"/>
        <end position="291"/>
    </location>
</feature>
<dbReference type="STRING" id="227084.SAMN05421855_103244"/>
<dbReference type="OrthoDB" id="931766at2"/>
<gene>
    <name evidence="2" type="ORF">SAMN05421855_103244</name>
</gene>
<sequence>MKKVMLSASAFLFVAATMVAQNVSEVDQSGANTGNVTQSSWGALVNYSDLDQVGTNLADIEQAGLNSSTVNQTGNNTADIDQVGGDGFFGPGGANNSVANQTGNLNMAVVDQLGDANVSTLDQTNGAADLKGNSAAVDQDGLANNSDIDQTNDANFARITQSGNGNVSVSSQTSDNLAAPVHPTGYLQGNIVGQTGSLNYAGVTQNGDNQRSDIVQDAIAGGPAADPYTNEAYVLQTGEMNQSTILQMDGITMSANNTANVTQENIVAGPGNVSTVSQNGANTVTVNQTNF</sequence>
<keyword evidence="1" id="KW-0732">Signal</keyword>
<evidence type="ECO:0000313" key="3">
    <source>
        <dbReference type="Proteomes" id="UP000199321"/>
    </source>
</evidence>
<feature type="signal peptide" evidence="1">
    <location>
        <begin position="1"/>
        <end position="20"/>
    </location>
</feature>
<proteinExistence type="predicted"/>
<reference evidence="2 3" key="1">
    <citation type="submission" date="2016-10" db="EMBL/GenBank/DDBJ databases">
        <authorList>
            <person name="de Groot N.N."/>
        </authorList>
    </citation>
    <scope>NUCLEOTIDE SEQUENCE [LARGE SCALE GENOMIC DNA]</scope>
    <source>
        <strain evidence="2 3">DSM 16195</strain>
    </source>
</reference>
<dbReference type="EMBL" id="FNBA01000003">
    <property type="protein sequence ID" value="SDE89613.1"/>
    <property type="molecule type" value="Genomic_DNA"/>
</dbReference>
<name>A0A1G7GNH9_9FLAO</name>
<accession>A0A1G7GNH9</accession>
<evidence type="ECO:0000313" key="2">
    <source>
        <dbReference type="EMBL" id="SDE89613.1"/>
    </source>
</evidence>
<evidence type="ECO:0000256" key="1">
    <source>
        <dbReference type="SAM" id="SignalP"/>
    </source>
</evidence>
<keyword evidence="3" id="KW-1185">Reference proteome</keyword>
<dbReference type="AlphaFoldDB" id="A0A1G7GNH9"/>
<dbReference type="RefSeq" id="WP_093144339.1">
    <property type="nucleotide sequence ID" value="NZ_BMWO01000003.1"/>
</dbReference>
<organism evidence="2 3">
    <name type="scientific">Ulvibacter litoralis</name>
    <dbReference type="NCBI Taxonomy" id="227084"/>
    <lineage>
        <taxon>Bacteria</taxon>
        <taxon>Pseudomonadati</taxon>
        <taxon>Bacteroidota</taxon>
        <taxon>Flavobacteriia</taxon>
        <taxon>Flavobacteriales</taxon>
        <taxon>Flavobacteriaceae</taxon>
        <taxon>Ulvibacter</taxon>
    </lineage>
</organism>
<protein>
    <recommendedName>
        <fullName evidence="4">Curlin associated repeat-containing protein</fullName>
    </recommendedName>
</protein>
<dbReference type="Proteomes" id="UP000199321">
    <property type="component" value="Unassembled WGS sequence"/>
</dbReference>
<evidence type="ECO:0008006" key="4">
    <source>
        <dbReference type="Google" id="ProtNLM"/>
    </source>
</evidence>